<keyword evidence="3" id="KW-1185">Reference proteome</keyword>
<comment type="caution">
    <text evidence="2">The sequence shown here is derived from an EMBL/GenBank/DDBJ whole genome shotgun (WGS) entry which is preliminary data.</text>
</comment>
<dbReference type="RefSeq" id="WP_134501138.1">
    <property type="nucleotide sequence ID" value="NZ_SOEY01000002.1"/>
</dbReference>
<proteinExistence type="predicted"/>
<evidence type="ECO:0000313" key="3">
    <source>
        <dbReference type="Proteomes" id="UP000298173"/>
    </source>
</evidence>
<gene>
    <name evidence="2" type="ORF">E3O06_00810</name>
</gene>
<dbReference type="InterPro" id="IPR009839">
    <property type="entry name" value="SseB_N"/>
</dbReference>
<sequence>MTNESRPTTVLERAIVKARQGALPVQALLWALAASEVLLLSRAPFTDVGEFEPLVVERDGDRFLAVFTHPELMQEFERPERSVVVMAGLEFFRRIPADAGITVNPGSTLGFELPALGAVDFARELTSS</sequence>
<accession>A0A4R8V788</accession>
<protein>
    <submittedName>
        <fullName evidence="2">SseB family protein</fullName>
    </submittedName>
</protein>
<dbReference type="Pfam" id="PF07179">
    <property type="entry name" value="SseB"/>
    <property type="match status" value="1"/>
</dbReference>
<reference evidence="2 3" key="1">
    <citation type="submission" date="2019-03" db="EMBL/GenBank/DDBJ databases">
        <title>Genomics of glacier-inhabiting Cryobacterium strains.</title>
        <authorList>
            <person name="Liu Q."/>
            <person name="Xin Y.-H."/>
        </authorList>
    </citation>
    <scope>NUCLEOTIDE SEQUENCE [LARGE SCALE GENOMIC DNA]</scope>
    <source>
        <strain evidence="2 3">HLT2-23</strain>
    </source>
</reference>
<evidence type="ECO:0000259" key="1">
    <source>
        <dbReference type="Pfam" id="PF07179"/>
    </source>
</evidence>
<dbReference type="AlphaFoldDB" id="A0A4R8V788"/>
<evidence type="ECO:0000313" key="2">
    <source>
        <dbReference type="EMBL" id="TFB77326.1"/>
    </source>
</evidence>
<feature type="domain" description="SseB protein N-terminal" evidence="1">
    <location>
        <begin position="11"/>
        <end position="115"/>
    </location>
</feature>
<dbReference type="OrthoDB" id="4963989at2"/>
<dbReference type="EMBL" id="SOEY01000002">
    <property type="protein sequence ID" value="TFB77326.1"/>
    <property type="molecule type" value="Genomic_DNA"/>
</dbReference>
<dbReference type="Proteomes" id="UP000298173">
    <property type="component" value="Unassembled WGS sequence"/>
</dbReference>
<organism evidence="2 3">
    <name type="scientific">Cryobacterium glaciale</name>
    <dbReference type="NCBI Taxonomy" id="1259145"/>
    <lineage>
        <taxon>Bacteria</taxon>
        <taxon>Bacillati</taxon>
        <taxon>Actinomycetota</taxon>
        <taxon>Actinomycetes</taxon>
        <taxon>Micrococcales</taxon>
        <taxon>Microbacteriaceae</taxon>
        <taxon>Cryobacterium</taxon>
    </lineage>
</organism>
<name>A0A4R8V788_9MICO</name>